<dbReference type="InterPro" id="IPR016181">
    <property type="entry name" value="Acyl_CoA_acyltransferase"/>
</dbReference>
<dbReference type="PANTHER" id="PTHR43792">
    <property type="entry name" value="GNAT FAMILY, PUTATIVE (AFU_ORTHOLOGUE AFUA_3G00765)-RELATED-RELATED"/>
    <property type="match status" value="1"/>
</dbReference>
<dbReference type="AlphaFoldDB" id="A0A1H0LSS2"/>
<dbReference type="Pfam" id="PF13302">
    <property type="entry name" value="Acetyltransf_3"/>
    <property type="match status" value="1"/>
</dbReference>
<dbReference type="Proteomes" id="UP000198597">
    <property type="component" value="Unassembled WGS sequence"/>
</dbReference>
<reference evidence="1 2" key="1">
    <citation type="submission" date="2016-10" db="EMBL/GenBank/DDBJ databases">
        <authorList>
            <person name="de Groot N.N."/>
        </authorList>
    </citation>
    <scope>NUCLEOTIDE SEQUENCE [LARGE SCALE GENOMIC DNA]</scope>
    <source>
        <strain evidence="1 2">DSM 12272</strain>
    </source>
</reference>
<evidence type="ECO:0000313" key="2">
    <source>
        <dbReference type="Proteomes" id="UP000198597"/>
    </source>
</evidence>
<organism evidence="1 2">
    <name type="scientific">Clostridium gasigenes</name>
    <dbReference type="NCBI Taxonomy" id="94869"/>
    <lineage>
        <taxon>Bacteria</taxon>
        <taxon>Bacillati</taxon>
        <taxon>Bacillota</taxon>
        <taxon>Clostridia</taxon>
        <taxon>Eubacteriales</taxon>
        <taxon>Clostridiaceae</taxon>
        <taxon>Clostridium</taxon>
    </lineage>
</organism>
<proteinExistence type="predicted"/>
<dbReference type="RefSeq" id="WP_089964913.1">
    <property type="nucleotide sequence ID" value="NZ_FNJM01000001.1"/>
</dbReference>
<dbReference type="PANTHER" id="PTHR43792:SF1">
    <property type="entry name" value="N-ACETYLTRANSFERASE DOMAIN-CONTAINING PROTEIN"/>
    <property type="match status" value="1"/>
</dbReference>
<dbReference type="GO" id="GO:0016747">
    <property type="term" value="F:acyltransferase activity, transferring groups other than amino-acyl groups"/>
    <property type="evidence" value="ECO:0007669"/>
    <property type="project" value="InterPro"/>
</dbReference>
<accession>A0A1H0LSS2</accession>
<dbReference type="InterPro" id="IPR000182">
    <property type="entry name" value="GNAT_dom"/>
</dbReference>
<gene>
    <name evidence="1" type="ORF">SAMN04488529_101179</name>
</gene>
<dbReference type="SUPFAM" id="SSF55729">
    <property type="entry name" value="Acyl-CoA N-acyltransferases (Nat)"/>
    <property type="match status" value="1"/>
</dbReference>
<dbReference type="Gene3D" id="3.40.630.30">
    <property type="match status" value="1"/>
</dbReference>
<keyword evidence="1" id="KW-0808">Transferase</keyword>
<dbReference type="STRING" id="94869.SAMN04488529_101179"/>
<evidence type="ECO:0000313" key="1">
    <source>
        <dbReference type="EMBL" id="SDO70930.1"/>
    </source>
</evidence>
<dbReference type="EMBL" id="FNJM01000001">
    <property type="protein sequence ID" value="SDO70930.1"/>
    <property type="molecule type" value="Genomic_DNA"/>
</dbReference>
<sequence length="171" mass="19835">MDIIKTNRLVFRQFTQADIDNLFLLLSDPIVMKYCSGTINMIGTQKWLDIAIESYEKYGYDYWAVYERDTDTFLGQIGILNQEIDGTQEDCLAFMIGQKYWNKGYVTEGAIACINYAFKYLKLEKLIATVEQENLQSICVLRKIGMKYIREANYGDEKVHVYSINKSACHV</sequence>
<protein>
    <submittedName>
        <fullName evidence="1">Protein N-acetyltransferase, RimJ/RimL family</fullName>
    </submittedName>
</protein>
<keyword evidence="2" id="KW-1185">Reference proteome</keyword>
<name>A0A1H0LSS2_9CLOT</name>
<dbReference type="OrthoDB" id="9798081at2"/>
<dbReference type="InterPro" id="IPR051531">
    <property type="entry name" value="N-acetyltransferase"/>
</dbReference>